<keyword evidence="5 7" id="KW-0648">Protein biosynthesis</keyword>
<dbReference type="Gene3D" id="3.90.1300.10">
    <property type="entry name" value="Amidase signature (AS) domain"/>
    <property type="match status" value="1"/>
</dbReference>
<proteinExistence type="inferred from homology"/>
<organism evidence="9 10">
    <name type="scientific">Coemansia guatemalensis</name>
    <dbReference type="NCBI Taxonomy" id="2761395"/>
    <lineage>
        <taxon>Eukaryota</taxon>
        <taxon>Fungi</taxon>
        <taxon>Fungi incertae sedis</taxon>
        <taxon>Zoopagomycota</taxon>
        <taxon>Kickxellomycotina</taxon>
        <taxon>Kickxellomycetes</taxon>
        <taxon>Kickxellales</taxon>
        <taxon>Kickxellaceae</taxon>
        <taxon>Coemansia</taxon>
    </lineage>
</organism>
<dbReference type="PANTHER" id="PTHR11895:SF7">
    <property type="entry name" value="GLUTAMYL-TRNA(GLN) AMIDOTRANSFERASE SUBUNIT A, MITOCHONDRIAL"/>
    <property type="match status" value="1"/>
</dbReference>
<keyword evidence="4 7" id="KW-0067">ATP-binding</keyword>
<dbReference type="GO" id="GO:0070681">
    <property type="term" value="P:glutaminyl-tRNAGln biosynthesis via transamidation"/>
    <property type="evidence" value="ECO:0007669"/>
    <property type="project" value="UniProtKB-UniRule"/>
</dbReference>
<keyword evidence="2 7" id="KW-0436">Ligase</keyword>
<evidence type="ECO:0000256" key="1">
    <source>
        <dbReference type="ARBA" id="ARBA00008069"/>
    </source>
</evidence>
<comment type="catalytic activity">
    <reaction evidence="6 7">
        <text>L-glutamyl-tRNA(Gln) + L-glutamine + ATP + H2O = L-glutaminyl-tRNA(Gln) + L-glutamate + ADP + phosphate + H(+)</text>
        <dbReference type="Rhea" id="RHEA:17521"/>
        <dbReference type="Rhea" id="RHEA-COMP:9681"/>
        <dbReference type="Rhea" id="RHEA-COMP:9684"/>
        <dbReference type="ChEBI" id="CHEBI:15377"/>
        <dbReference type="ChEBI" id="CHEBI:15378"/>
        <dbReference type="ChEBI" id="CHEBI:29985"/>
        <dbReference type="ChEBI" id="CHEBI:30616"/>
        <dbReference type="ChEBI" id="CHEBI:43474"/>
        <dbReference type="ChEBI" id="CHEBI:58359"/>
        <dbReference type="ChEBI" id="CHEBI:78520"/>
        <dbReference type="ChEBI" id="CHEBI:78521"/>
        <dbReference type="ChEBI" id="CHEBI:456216"/>
        <dbReference type="EC" id="6.3.5.7"/>
    </reaction>
</comment>
<name>A0A9W8HXW2_9FUNG</name>
<evidence type="ECO:0000256" key="6">
    <source>
        <dbReference type="ARBA" id="ARBA00047407"/>
    </source>
</evidence>
<protein>
    <recommendedName>
        <fullName evidence="7">Glutamyl-tRNA(Gln) amidotransferase subunit A, mitochondrial</fullName>
        <shortName evidence="7">Glu-AdT subunit A</shortName>
        <ecNumber evidence="7">6.3.5.7</ecNumber>
    </recommendedName>
</protein>
<evidence type="ECO:0000313" key="10">
    <source>
        <dbReference type="Proteomes" id="UP001140094"/>
    </source>
</evidence>
<feature type="active site" description="Charge relay system" evidence="7">
    <location>
        <position position="71"/>
    </location>
</feature>
<dbReference type="EC" id="6.3.5.7" evidence="7"/>
<evidence type="ECO:0000256" key="5">
    <source>
        <dbReference type="ARBA" id="ARBA00022917"/>
    </source>
</evidence>
<keyword evidence="3 7" id="KW-0547">Nucleotide-binding</keyword>
<dbReference type="GO" id="GO:0005739">
    <property type="term" value="C:mitochondrion"/>
    <property type="evidence" value="ECO:0007669"/>
    <property type="project" value="UniProtKB-SubCell"/>
</dbReference>
<evidence type="ECO:0000256" key="3">
    <source>
        <dbReference type="ARBA" id="ARBA00022741"/>
    </source>
</evidence>
<dbReference type="GO" id="GO:0032543">
    <property type="term" value="P:mitochondrial translation"/>
    <property type="evidence" value="ECO:0007669"/>
    <property type="project" value="UniProtKB-UniRule"/>
</dbReference>
<dbReference type="PANTHER" id="PTHR11895">
    <property type="entry name" value="TRANSAMIDASE"/>
    <property type="match status" value="1"/>
</dbReference>
<evidence type="ECO:0000256" key="4">
    <source>
        <dbReference type="ARBA" id="ARBA00022840"/>
    </source>
</evidence>
<dbReference type="AlphaFoldDB" id="A0A9W8HXW2"/>
<dbReference type="InterPro" id="IPR000120">
    <property type="entry name" value="Amidase"/>
</dbReference>
<feature type="domain" description="Amidase" evidence="8">
    <location>
        <begin position="26"/>
        <end position="506"/>
    </location>
</feature>
<comment type="subcellular location">
    <subcellularLocation>
        <location evidence="7">Mitochondrion</location>
    </subcellularLocation>
</comment>
<dbReference type="OrthoDB" id="421993at2759"/>
<keyword evidence="7" id="KW-0496">Mitochondrion</keyword>
<dbReference type="EMBL" id="JANBUO010000090">
    <property type="protein sequence ID" value="KAJ2807710.1"/>
    <property type="molecule type" value="Genomic_DNA"/>
</dbReference>
<dbReference type="GO" id="GO:0005524">
    <property type="term" value="F:ATP binding"/>
    <property type="evidence" value="ECO:0007669"/>
    <property type="project" value="UniProtKB-KW"/>
</dbReference>
<feature type="active site" description="Charge relay system" evidence="7">
    <location>
        <position position="150"/>
    </location>
</feature>
<dbReference type="GO" id="GO:0050567">
    <property type="term" value="F:glutaminyl-tRNA synthase (glutamine-hydrolyzing) activity"/>
    <property type="evidence" value="ECO:0007669"/>
    <property type="project" value="UniProtKB-UniRule"/>
</dbReference>
<dbReference type="SUPFAM" id="SSF75304">
    <property type="entry name" value="Amidase signature (AS) enzymes"/>
    <property type="match status" value="1"/>
</dbReference>
<gene>
    <name evidence="9" type="primary">HER2</name>
    <name evidence="9" type="ORF">H4R20_001171</name>
</gene>
<dbReference type="InterPro" id="IPR004412">
    <property type="entry name" value="GatA"/>
</dbReference>
<reference evidence="9" key="1">
    <citation type="submission" date="2022-07" db="EMBL/GenBank/DDBJ databases">
        <title>Phylogenomic reconstructions and comparative analyses of Kickxellomycotina fungi.</title>
        <authorList>
            <person name="Reynolds N.K."/>
            <person name="Stajich J.E."/>
            <person name="Barry K."/>
            <person name="Grigoriev I.V."/>
            <person name="Crous P."/>
            <person name="Smith M.E."/>
        </authorList>
    </citation>
    <scope>NUCLEOTIDE SEQUENCE</scope>
    <source>
        <strain evidence="9">NRRL 1565</strain>
    </source>
</reference>
<dbReference type="Pfam" id="PF01425">
    <property type="entry name" value="Amidase"/>
    <property type="match status" value="1"/>
</dbReference>
<dbReference type="Proteomes" id="UP001140094">
    <property type="component" value="Unassembled WGS sequence"/>
</dbReference>
<dbReference type="PROSITE" id="PS00571">
    <property type="entry name" value="AMIDASES"/>
    <property type="match status" value="1"/>
</dbReference>
<dbReference type="GO" id="GO:0030956">
    <property type="term" value="C:glutamyl-tRNA(Gln) amidotransferase complex"/>
    <property type="evidence" value="ECO:0007669"/>
    <property type="project" value="UniProtKB-UniRule"/>
</dbReference>
<dbReference type="InterPro" id="IPR036928">
    <property type="entry name" value="AS_sf"/>
</dbReference>
<dbReference type="HAMAP" id="MF_00120">
    <property type="entry name" value="GatA"/>
    <property type="match status" value="1"/>
</dbReference>
<comment type="similarity">
    <text evidence="1 7">Belongs to the amidase family. GatA subfamily.</text>
</comment>
<sequence length="518" mass="54640">MTTAALLLIRRATLRSRVAPYSSTTLKSALGEIDRQNPQLNALAGCVPSAASDTLDRPRHGPLQGWPVVVKSNIATGDATTTTCASQALAKYVSPFTATAVELLRQAGAVVAGTANMDEFGMGSKNQSGIYGPAYNPHQIAASRYSPGGSSGGSAAAVASGMCRIALGSDTGGSVRLPAAWCGVVGFKPTYGRISRYGLVSYASSLDAIGILASTVQDVQTAYSIMAVPDSNDMTCMSQSLRDRIDGLTRSRPWIKGQNNNNASQLPLTGIRIGIPQEFWVEELSESTLDAWKRGAQQLEAAGCEIVKVTLPHIPSSLPAYYTLALAEASSNLARYDGVRFGTRSSARAQTAALANASLKYAATRSEGLGPEVQRRILLGTYVMSASACQHYYLPSQRIRRLIQREFNQIFALPNALCNPGITTLSDQQRPHGVDAILFPTSNGTAPPQLDGADKGSQVSSYVNDVMTVPANLAGIPALSVPSGRSHGMPIGLQLAAQYGDDNLLLQIASFLGPRSCD</sequence>
<dbReference type="InterPro" id="IPR023631">
    <property type="entry name" value="Amidase_dom"/>
</dbReference>
<comment type="subunit">
    <text evidence="7">Subunit of the heterotrimeric GatCAB amidotransferase (AdT) complex, composed of A, B and C subunits.</text>
</comment>
<comment type="function">
    <text evidence="7">Allows the formation of correctly charged Gln-tRNA(Gln) through the transamidation of misacylated Glu-tRNA(Gln) in the mitochondria. The reaction takes place in the presence of glutamine and ATP through an activated gamma-phospho-Glu-tRNA(Gln).</text>
</comment>
<dbReference type="InterPro" id="IPR020556">
    <property type="entry name" value="Amidase_CS"/>
</dbReference>
<evidence type="ECO:0000313" key="9">
    <source>
        <dbReference type="EMBL" id="KAJ2807710.1"/>
    </source>
</evidence>
<accession>A0A9W8HXW2</accession>
<keyword evidence="10" id="KW-1185">Reference proteome</keyword>
<evidence type="ECO:0000259" key="8">
    <source>
        <dbReference type="Pfam" id="PF01425"/>
    </source>
</evidence>
<evidence type="ECO:0000256" key="2">
    <source>
        <dbReference type="ARBA" id="ARBA00022598"/>
    </source>
</evidence>
<comment type="caution">
    <text evidence="9">The sequence shown here is derived from an EMBL/GenBank/DDBJ whole genome shotgun (WGS) entry which is preliminary data.</text>
</comment>
<evidence type="ECO:0000256" key="7">
    <source>
        <dbReference type="HAMAP-Rule" id="MF_03150"/>
    </source>
</evidence>
<feature type="active site" description="Acyl-ester intermediate" evidence="7">
    <location>
        <position position="174"/>
    </location>
</feature>